<dbReference type="InterPro" id="IPR012338">
    <property type="entry name" value="Beta-lactam/transpept-like"/>
</dbReference>
<dbReference type="PRINTS" id="PR00922">
    <property type="entry name" value="DADACBPTASE3"/>
</dbReference>
<dbReference type="SUPFAM" id="SSF56601">
    <property type="entry name" value="beta-lactamase/transpeptidase-like"/>
    <property type="match status" value="1"/>
</dbReference>
<comment type="similarity">
    <text evidence="1">Belongs to the peptidase S13 family.</text>
</comment>
<gene>
    <name evidence="4" type="primary">dacB</name>
    <name evidence="4" type="ORF">ACFPZN_29285</name>
</gene>
<dbReference type="EMBL" id="JBHSON010000045">
    <property type="protein sequence ID" value="MFC5749738.1"/>
    <property type="molecule type" value="Genomic_DNA"/>
</dbReference>
<dbReference type="PANTHER" id="PTHR30023:SF0">
    <property type="entry name" value="PENICILLIN-SENSITIVE CARBOXYPEPTIDASE A"/>
    <property type="match status" value="1"/>
</dbReference>
<feature type="signal peptide" evidence="3">
    <location>
        <begin position="1"/>
        <end position="26"/>
    </location>
</feature>
<keyword evidence="5" id="KW-1185">Reference proteome</keyword>
<sequence length="524" mass="54046">MMLRRSAGGALATLVASAVVAVTAFASSADSTVAEPTAARAGDLKADLDAILADERLKGAGVGALVRDVRTGEVRYERDAAAPLMPASNQKLHTSAAALALLGPGYRFRTGVYASKKAGSTIKGDLYLKGTGDATMRAADYDRLAARVAGRGVTRVTGDLVADDAWFDSQRTAPGWEPGDFPYAYAAQISALTISPDDRFNAGSVKVTVAPGAAGRPVTVALDPPTGVVKVDNRATTGAAGSPSTLTVDRPAGANTIVVTGSHPSGGAPAELLRTVEEPALYAADVFRDALRRHGVSVAGTTSRGRTPRGAAALAARDSMPLSQLTAPFLKLSNNVIAEILVKAIGRKAKGEGSWRAGLPVIEKYLAGQGVSPARTDLTDGSGLSRSNRTTPRDIAALLANARSKDWFPAWHRALPVAGDPDPMVGGTLAKRMAGTPAAGNVRAKTGTLTGVTALSGYVRDPSGRRLIFSLVLNGYSGGAAPKDIEDRFAVRLAGGPEAAERTVTPRRAPSSGPELECSWTMTC</sequence>
<dbReference type="PANTHER" id="PTHR30023">
    <property type="entry name" value="D-ALANYL-D-ALANINE CARBOXYPEPTIDASE"/>
    <property type="match status" value="1"/>
</dbReference>
<keyword evidence="2 4" id="KW-0378">Hydrolase</keyword>
<dbReference type="InterPro" id="IPR000667">
    <property type="entry name" value="Peptidase_S13"/>
</dbReference>
<evidence type="ECO:0000313" key="5">
    <source>
        <dbReference type="Proteomes" id="UP001596074"/>
    </source>
</evidence>
<accession>A0ABW1A835</accession>
<dbReference type="Pfam" id="PF02113">
    <property type="entry name" value="Peptidase_S13"/>
    <property type="match status" value="1"/>
</dbReference>
<evidence type="ECO:0000256" key="3">
    <source>
        <dbReference type="SAM" id="SignalP"/>
    </source>
</evidence>
<keyword evidence="4" id="KW-0645">Protease</keyword>
<dbReference type="GO" id="GO:0009002">
    <property type="term" value="F:serine-type D-Ala-D-Ala carboxypeptidase activity"/>
    <property type="evidence" value="ECO:0007669"/>
    <property type="project" value="UniProtKB-EC"/>
</dbReference>
<proteinExistence type="inferred from homology"/>
<keyword evidence="4" id="KW-0121">Carboxypeptidase</keyword>
<dbReference type="Proteomes" id="UP001596074">
    <property type="component" value="Unassembled WGS sequence"/>
</dbReference>
<feature type="chain" id="PRO_5047500970" evidence="3">
    <location>
        <begin position="27"/>
        <end position="524"/>
    </location>
</feature>
<dbReference type="RefSeq" id="WP_378285465.1">
    <property type="nucleotide sequence ID" value="NZ_JBHSON010000045.1"/>
</dbReference>
<dbReference type="Gene3D" id="3.50.80.20">
    <property type="entry name" value="D-Ala-D-Ala carboxypeptidase C, peptidase S13"/>
    <property type="match status" value="1"/>
</dbReference>
<evidence type="ECO:0000313" key="4">
    <source>
        <dbReference type="EMBL" id="MFC5749738.1"/>
    </source>
</evidence>
<dbReference type="NCBIfam" id="TIGR00666">
    <property type="entry name" value="PBP4"/>
    <property type="match status" value="1"/>
</dbReference>
<organism evidence="4 5">
    <name type="scientific">Actinomadura rugatobispora</name>
    <dbReference type="NCBI Taxonomy" id="1994"/>
    <lineage>
        <taxon>Bacteria</taxon>
        <taxon>Bacillati</taxon>
        <taxon>Actinomycetota</taxon>
        <taxon>Actinomycetes</taxon>
        <taxon>Streptosporangiales</taxon>
        <taxon>Thermomonosporaceae</taxon>
        <taxon>Actinomadura</taxon>
    </lineage>
</organism>
<keyword evidence="3" id="KW-0732">Signal</keyword>
<dbReference type="EC" id="3.4.16.4" evidence="4"/>
<comment type="caution">
    <text evidence="4">The sequence shown here is derived from an EMBL/GenBank/DDBJ whole genome shotgun (WGS) entry which is preliminary data.</text>
</comment>
<reference evidence="5" key="1">
    <citation type="journal article" date="2019" name="Int. J. Syst. Evol. Microbiol.">
        <title>The Global Catalogue of Microorganisms (GCM) 10K type strain sequencing project: providing services to taxonomists for standard genome sequencing and annotation.</title>
        <authorList>
            <consortium name="The Broad Institute Genomics Platform"/>
            <consortium name="The Broad Institute Genome Sequencing Center for Infectious Disease"/>
            <person name="Wu L."/>
            <person name="Ma J."/>
        </authorList>
    </citation>
    <scope>NUCLEOTIDE SEQUENCE [LARGE SCALE GENOMIC DNA]</scope>
    <source>
        <strain evidence="5">KCTC 42087</strain>
    </source>
</reference>
<evidence type="ECO:0000256" key="1">
    <source>
        <dbReference type="ARBA" id="ARBA00006096"/>
    </source>
</evidence>
<dbReference type="Gene3D" id="3.40.710.10">
    <property type="entry name" value="DD-peptidase/beta-lactamase superfamily"/>
    <property type="match status" value="2"/>
</dbReference>
<evidence type="ECO:0000256" key="2">
    <source>
        <dbReference type="ARBA" id="ARBA00022801"/>
    </source>
</evidence>
<protein>
    <submittedName>
        <fullName evidence="4">D-alanyl-D-alanine carboxypeptidase/D-alanyl-D-alanine-endopeptidase</fullName>
        <ecNumber evidence="4">3.4.16.4</ecNumber>
    </submittedName>
</protein>
<name>A0ABW1A835_9ACTN</name>